<evidence type="ECO:0000256" key="7">
    <source>
        <dbReference type="ARBA" id="ARBA00022660"/>
    </source>
</evidence>
<dbReference type="CTD" id="4519"/>
<dbReference type="GO" id="GO:0008121">
    <property type="term" value="F:quinol-cytochrome-c reductase activity"/>
    <property type="evidence" value="ECO:0007669"/>
    <property type="project" value="InterPro"/>
</dbReference>
<evidence type="ECO:0000256" key="1">
    <source>
        <dbReference type="ARBA" id="ARBA00002566"/>
    </source>
</evidence>
<keyword evidence="10" id="KW-0999">Mitochondrion inner membrane</keyword>
<feature type="transmembrane region" description="Helical" evidence="20">
    <location>
        <begin position="229"/>
        <end position="250"/>
    </location>
</feature>
<dbReference type="GO" id="GO:0045275">
    <property type="term" value="C:respiratory chain complex III"/>
    <property type="evidence" value="ECO:0007669"/>
    <property type="project" value="InterPro"/>
</dbReference>
<dbReference type="EMBL" id="MG387969">
    <property type="protein sequence ID" value="ATY40974.1"/>
    <property type="molecule type" value="Genomic_DNA"/>
</dbReference>
<feature type="transmembrane region" description="Helical" evidence="20">
    <location>
        <begin position="288"/>
        <end position="307"/>
    </location>
</feature>
<accession>A0A343RF57</accession>
<dbReference type="InterPro" id="IPR036150">
    <property type="entry name" value="Cyt_b/b6_C_sf"/>
</dbReference>
<keyword evidence="13 19" id="KW-0408">Iron</keyword>
<comment type="subcellular location">
    <subcellularLocation>
        <location evidence="2">Mitochondrion inner membrane</location>
        <topology evidence="2">Multi-pass membrane protein</topology>
    </subcellularLocation>
</comment>
<evidence type="ECO:0000256" key="5">
    <source>
        <dbReference type="ARBA" id="ARBA00022448"/>
    </source>
</evidence>
<sequence>MTITRKSHPVMKIVNNSFIDLPTPSNISAWWNFGSLLGICLIIQILTGLFLAMHYTADITSAFSSVAHICRDVQYGWLIRNIHANGASMFFICIYLHIGRGLYYGSYMFKETWNIGVILLLLVMATAFVGYVLPWGQMSFWGATVITNLLSAIPYIGTTLVEWIWGGFSVDNATLTRFFSFHFLLPFAIIGVSMVHLLFLHETGSNNPTGLSSSTDKIPFHPYFSYKDLLGALLLIFTLLLLALFFPNLLGDPENFTPANPLVTPPHIKPEWYFLFAYAILRSIPNKLGGVLALLFSILILMLIPLMHTSKQRSSFFRPTSQIMFWLLISDVFILTWIGGQPVEHPFIIIGQLASITYFSLFLIFMPTTAILENKLLKW</sequence>
<organism evidence="23">
    <name type="scientific">Phrynosoma blainvillii</name>
    <dbReference type="NCBI Taxonomy" id="372482"/>
    <lineage>
        <taxon>Eukaryota</taxon>
        <taxon>Metazoa</taxon>
        <taxon>Chordata</taxon>
        <taxon>Craniata</taxon>
        <taxon>Vertebrata</taxon>
        <taxon>Euteleostomi</taxon>
        <taxon>Lepidosauria</taxon>
        <taxon>Squamata</taxon>
        <taxon>Bifurcata</taxon>
        <taxon>Unidentata</taxon>
        <taxon>Episquamata</taxon>
        <taxon>Toxicofera</taxon>
        <taxon>Iguania</taxon>
        <taxon>Phrynosomatidae</taxon>
        <taxon>Phrynosomatinae</taxon>
        <taxon>Phrynosoma</taxon>
    </lineage>
</organism>
<evidence type="ECO:0000256" key="2">
    <source>
        <dbReference type="ARBA" id="ARBA00004448"/>
    </source>
</evidence>
<name>A0A343RF57_9SAUR</name>
<evidence type="ECO:0000256" key="9">
    <source>
        <dbReference type="ARBA" id="ARBA00022723"/>
    </source>
</evidence>
<comment type="similarity">
    <text evidence="17 20">Belongs to the cytochrome b family.</text>
</comment>
<dbReference type="PANTHER" id="PTHR19271">
    <property type="entry name" value="CYTOCHROME B"/>
    <property type="match status" value="1"/>
</dbReference>
<evidence type="ECO:0000256" key="20">
    <source>
        <dbReference type="RuleBase" id="RU362117"/>
    </source>
</evidence>
<feature type="transmembrane region" description="Helical" evidence="20">
    <location>
        <begin position="77"/>
        <end position="98"/>
    </location>
</feature>
<dbReference type="InterPro" id="IPR048259">
    <property type="entry name" value="Cytochrome_b_N_euk/bac"/>
</dbReference>
<keyword evidence="6 19" id="KW-0349">Heme</keyword>
<keyword evidence="12 20" id="KW-1133">Transmembrane helix</keyword>
<dbReference type="InterPro" id="IPR005798">
    <property type="entry name" value="Cyt_b/b6_C"/>
</dbReference>
<dbReference type="InterPro" id="IPR030689">
    <property type="entry name" value="Cytochrome_b"/>
</dbReference>
<evidence type="ECO:0000256" key="4">
    <source>
        <dbReference type="ARBA" id="ARBA00013531"/>
    </source>
</evidence>
<keyword evidence="11 20" id="KW-0249">Electron transport</keyword>
<dbReference type="GO" id="GO:0046872">
    <property type="term" value="F:metal ion binding"/>
    <property type="evidence" value="ECO:0007669"/>
    <property type="project" value="UniProtKB-UniRule"/>
</dbReference>
<evidence type="ECO:0000313" key="23">
    <source>
        <dbReference type="EMBL" id="ATY40974.1"/>
    </source>
</evidence>
<dbReference type="RefSeq" id="YP_009446486.1">
    <property type="nucleotide sequence ID" value="NC_036492.1"/>
</dbReference>
<keyword evidence="7 20" id="KW-0679">Respiratory chain</keyword>
<comment type="cofactor">
    <cofactor evidence="19">
        <name>heme</name>
        <dbReference type="ChEBI" id="CHEBI:30413"/>
    </cofactor>
    <text evidence="19">Binds 2 heme groups non-covalently.</text>
</comment>
<dbReference type="InterPro" id="IPR048260">
    <property type="entry name" value="Cytochrome_b_C_euk/bac"/>
</dbReference>
<evidence type="ECO:0000256" key="3">
    <source>
        <dbReference type="ARBA" id="ARBA00011660"/>
    </source>
</evidence>
<evidence type="ECO:0000256" key="12">
    <source>
        <dbReference type="ARBA" id="ARBA00022989"/>
    </source>
</evidence>
<dbReference type="InterPro" id="IPR005797">
    <property type="entry name" value="Cyt_b/b6_N"/>
</dbReference>
<evidence type="ECO:0000256" key="14">
    <source>
        <dbReference type="ARBA" id="ARBA00023075"/>
    </source>
</evidence>
<evidence type="ECO:0000256" key="19">
    <source>
        <dbReference type="PIRSR" id="PIRSR038885-2"/>
    </source>
</evidence>
<dbReference type="GeneID" id="35199454"/>
<comment type="function">
    <text evidence="1 20">Component of the ubiquinol-cytochrome c reductase complex (complex III or cytochrome b-c1 complex) that is part of the mitochondrial respiratory chain. The b-c1 complex mediates electron transfer from ubiquinol to cytochrome c. Contributes to the generation of a proton gradient across the mitochondrial membrane that is then used for ATP synthesis.</text>
</comment>
<dbReference type="PROSITE" id="PS51002">
    <property type="entry name" value="CYTB_NTER"/>
    <property type="match status" value="1"/>
</dbReference>
<evidence type="ECO:0000256" key="16">
    <source>
        <dbReference type="ARBA" id="ARBA00023136"/>
    </source>
</evidence>
<feature type="transmembrane region" description="Helical" evidence="20">
    <location>
        <begin position="30"/>
        <end position="56"/>
    </location>
</feature>
<dbReference type="GO" id="GO:0006122">
    <property type="term" value="P:mitochondrial electron transport, ubiquinol to cytochrome c"/>
    <property type="evidence" value="ECO:0007669"/>
    <property type="project" value="TreeGrafter"/>
</dbReference>
<dbReference type="Pfam" id="PF00033">
    <property type="entry name" value="Cytochrome_B"/>
    <property type="match status" value="1"/>
</dbReference>
<keyword evidence="8 20" id="KW-0812">Transmembrane</keyword>
<feature type="binding site" description="axial binding residue" evidence="19">
    <location>
        <position position="196"/>
    </location>
    <ligand>
        <name>heme b</name>
        <dbReference type="ChEBI" id="CHEBI:60344"/>
        <label>b566</label>
    </ligand>
    <ligandPart>
        <name>Fe</name>
        <dbReference type="ChEBI" id="CHEBI:18248"/>
    </ligandPart>
</feature>
<dbReference type="PIRSF" id="PIRSF038885">
    <property type="entry name" value="COB"/>
    <property type="match status" value="1"/>
</dbReference>
<evidence type="ECO:0000256" key="18">
    <source>
        <dbReference type="PIRSR" id="PIRSR038885-1"/>
    </source>
</evidence>
<feature type="transmembrane region" description="Helical" evidence="20">
    <location>
        <begin position="145"/>
        <end position="166"/>
    </location>
</feature>
<gene>
    <name evidence="23" type="primary">CYTB</name>
</gene>
<feature type="domain" description="Cytochrome b/b6 C-terminal region profile" evidence="22">
    <location>
        <begin position="210"/>
        <end position="379"/>
    </location>
</feature>
<evidence type="ECO:0000256" key="13">
    <source>
        <dbReference type="ARBA" id="ARBA00023004"/>
    </source>
</evidence>
<dbReference type="AlphaFoldDB" id="A0A343RF57"/>
<evidence type="ECO:0000256" key="15">
    <source>
        <dbReference type="ARBA" id="ARBA00023128"/>
    </source>
</evidence>
<comment type="subunit">
    <text evidence="3">The cytochrome bc1 complex contains 3 respiratory subunits (MT-CYB, CYC1 and UQCRFS1), 2 core proteins (UQCRC1 and UQCRC2) and probably 6 low-molecular weight proteins.</text>
</comment>
<keyword evidence="15 20" id="KW-0496">Mitochondrion</keyword>
<feature type="transmembrane region" description="Helical" evidence="20">
    <location>
        <begin position="113"/>
        <end position="133"/>
    </location>
</feature>
<dbReference type="CDD" id="cd00284">
    <property type="entry name" value="Cytochrome_b_N"/>
    <property type="match status" value="1"/>
</dbReference>
<reference evidence="23" key="1">
    <citation type="submission" date="2017-11" db="EMBL/GenBank/DDBJ databases">
        <title>The complete mitochondrial genome of the horned lizard Phrynosoma blainvillii (Squamata: Phrynosomatidae) from California, USA.</title>
        <authorList>
            <person name="Hughey J.R."/>
        </authorList>
    </citation>
    <scope>NUCLEOTIDE SEQUENCE</scope>
</reference>
<feature type="binding site" description="axial binding residue" evidence="19">
    <location>
        <position position="83"/>
    </location>
    <ligand>
        <name>heme b</name>
        <dbReference type="ChEBI" id="CHEBI:60344"/>
        <label>b562</label>
    </ligand>
    <ligandPart>
        <name>Fe</name>
        <dbReference type="ChEBI" id="CHEBI:18248"/>
    </ligandPart>
</feature>
<proteinExistence type="inferred from homology"/>
<dbReference type="Pfam" id="PF00032">
    <property type="entry name" value="Cytochrom_B_C"/>
    <property type="match status" value="1"/>
</dbReference>
<evidence type="ECO:0000259" key="22">
    <source>
        <dbReference type="PROSITE" id="PS51003"/>
    </source>
</evidence>
<evidence type="ECO:0000256" key="10">
    <source>
        <dbReference type="ARBA" id="ARBA00022792"/>
    </source>
</evidence>
<dbReference type="CDD" id="cd00290">
    <property type="entry name" value="cytochrome_b_C"/>
    <property type="match status" value="1"/>
</dbReference>
<dbReference type="Gene3D" id="1.20.810.10">
    <property type="entry name" value="Cytochrome Bc1 Complex, Chain C"/>
    <property type="match status" value="1"/>
</dbReference>
<evidence type="ECO:0000256" key="6">
    <source>
        <dbReference type="ARBA" id="ARBA00022617"/>
    </source>
</evidence>
<dbReference type="GO" id="GO:0016491">
    <property type="term" value="F:oxidoreductase activity"/>
    <property type="evidence" value="ECO:0007669"/>
    <property type="project" value="UniProtKB-UniRule"/>
</dbReference>
<keyword evidence="9 19" id="KW-0479">Metal-binding</keyword>
<evidence type="ECO:0000259" key="21">
    <source>
        <dbReference type="PROSITE" id="PS51002"/>
    </source>
</evidence>
<comment type="cofactor">
    <cofactor evidence="20">
        <name>heme b</name>
        <dbReference type="ChEBI" id="CHEBI:60344"/>
    </cofactor>
    <text evidence="20">Binds 2 heme groups non-covalently.</text>
</comment>
<evidence type="ECO:0000256" key="8">
    <source>
        <dbReference type="ARBA" id="ARBA00022692"/>
    </source>
</evidence>
<feature type="binding site" description="axial binding residue" evidence="19">
    <location>
        <position position="97"/>
    </location>
    <ligand>
        <name>heme b</name>
        <dbReference type="ChEBI" id="CHEBI:60344"/>
        <label>b566</label>
    </ligand>
    <ligandPart>
        <name>Fe</name>
        <dbReference type="ChEBI" id="CHEBI:18248"/>
    </ligandPart>
</feature>
<feature type="domain" description="Cytochrome b/b6 N-terminal region profile" evidence="21">
    <location>
        <begin position="1"/>
        <end position="209"/>
    </location>
</feature>
<keyword evidence="5 20" id="KW-0813">Transport</keyword>
<dbReference type="SUPFAM" id="SSF81342">
    <property type="entry name" value="Transmembrane di-heme cytochromes"/>
    <property type="match status" value="1"/>
</dbReference>
<geneLocation type="mitochondrion" evidence="23"/>
<keyword evidence="14" id="KW-0830">Ubiquinone</keyword>
<dbReference type="InterPro" id="IPR016174">
    <property type="entry name" value="Di-haem_cyt_TM"/>
</dbReference>
<evidence type="ECO:0000256" key="17">
    <source>
        <dbReference type="ARBA" id="ARBA00061233"/>
    </source>
</evidence>
<protein>
    <recommendedName>
        <fullName evidence="4 20">Cytochrome b</fullName>
    </recommendedName>
</protein>
<feature type="transmembrane region" description="Helical" evidence="20">
    <location>
        <begin position="346"/>
        <end position="372"/>
    </location>
</feature>
<feature type="transmembrane region" description="Helical" evidence="20">
    <location>
        <begin position="323"/>
        <end position="340"/>
    </location>
</feature>
<dbReference type="InterPro" id="IPR027387">
    <property type="entry name" value="Cytb/b6-like_sf"/>
</dbReference>
<evidence type="ECO:0000256" key="11">
    <source>
        <dbReference type="ARBA" id="ARBA00022982"/>
    </source>
</evidence>
<dbReference type="PANTHER" id="PTHR19271:SF16">
    <property type="entry name" value="CYTOCHROME B"/>
    <property type="match status" value="1"/>
</dbReference>
<feature type="transmembrane region" description="Helical" evidence="20">
    <location>
        <begin position="178"/>
        <end position="200"/>
    </location>
</feature>
<dbReference type="FunFam" id="1.20.810.10:FF:000002">
    <property type="entry name" value="Cytochrome b"/>
    <property type="match status" value="1"/>
</dbReference>
<dbReference type="PROSITE" id="PS51003">
    <property type="entry name" value="CYTB_CTER"/>
    <property type="match status" value="1"/>
</dbReference>
<feature type="binding site" evidence="18">
    <location>
        <position position="201"/>
    </location>
    <ligand>
        <name>a ubiquinone</name>
        <dbReference type="ChEBI" id="CHEBI:16389"/>
    </ligand>
</feature>
<dbReference type="GO" id="GO:0005743">
    <property type="term" value="C:mitochondrial inner membrane"/>
    <property type="evidence" value="ECO:0007669"/>
    <property type="project" value="UniProtKB-SubCell"/>
</dbReference>
<keyword evidence="16 20" id="KW-0472">Membrane</keyword>
<dbReference type="SUPFAM" id="SSF81648">
    <property type="entry name" value="a domain/subunit of cytochrome bc1 complex (Ubiquinol-cytochrome c reductase)"/>
    <property type="match status" value="1"/>
</dbReference>
<feature type="binding site" description="axial binding residue" evidence="19">
    <location>
        <position position="182"/>
    </location>
    <ligand>
        <name>heme b</name>
        <dbReference type="ChEBI" id="CHEBI:60344"/>
        <label>b562</label>
    </ligand>
    <ligandPart>
        <name>Fe</name>
        <dbReference type="ChEBI" id="CHEBI:18248"/>
    </ligandPart>
</feature>